<dbReference type="Proteomes" id="UP000593566">
    <property type="component" value="Unassembled WGS sequence"/>
</dbReference>
<dbReference type="PANTHER" id="PTHR15954:SF4">
    <property type="entry name" value="VACUOLAR PROTEIN SORTING-ASSOCIATED PROTEIN 51 HOMOLOG"/>
    <property type="match status" value="1"/>
</dbReference>
<dbReference type="GO" id="GO:0000938">
    <property type="term" value="C:GARP complex"/>
    <property type="evidence" value="ECO:0007669"/>
    <property type="project" value="UniProtKB-UniRule"/>
</dbReference>
<dbReference type="InterPro" id="IPR014812">
    <property type="entry name" value="Vps51"/>
</dbReference>
<proteinExistence type="inferred from homology"/>
<dbReference type="Pfam" id="PF08700">
    <property type="entry name" value="VPS51_Exo84_N"/>
    <property type="match status" value="1"/>
</dbReference>
<dbReference type="GO" id="GO:0005829">
    <property type="term" value="C:cytosol"/>
    <property type="evidence" value="ECO:0007669"/>
    <property type="project" value="GOC"/>
</dbReference>
<feature type="region of interest" description="Disordered" evidence="3">
    <location>
        <begin position="1"/>
        <end position="71"/>
    </location>
</feature>
<dbReference type="GO" id="GO:0048193">
    <property type="term" value="P:Golgi vesicle transport"/>
    <property type="evidence" value="ECO:0007669"/>
    <property type="project" value="TreeGrafter"/>
</dbReference>
<reference evidence="4 5" key="1">
    <citation type="journal article" date="2020" name="Genomics">
        <title>Complete, high-quality genomes from long-read metagenomic sequencing of two wolf lichen thalli reveals enigmatic genome architecture.</title>
        <authorList>
            <person name="McKenzie S.K."/>
            <person name="Walston R.F."/>
            <person name="Allen J.L."/>
        </authorList>
    </citation>
    <scope>NUCLEOTIDE SEQUENCE [LARGE SCALE GENOMIC DNA]</scope>
    <source>
        <strain evidence="4">WasteWater1</strain>
    </source>
</reference>
<feature type="region of interest" description="Disordered" evidence="3">
    <location>
        <begin position="162"/>
        <end position="184"/>
    </location>
</feature>
<sequence length="248" mass="27204">MATVTSPRPSNPSGSLASTPTTSRTTSPAPTRRQHRAALRDYYNLKTAAPNEAPSKPHVSEPDSPSSELDASDFDADAYVKSVLAGHGLEGVLRVEAGLVNEIKGLDGERKALVYDNYSKLITATDTIRRMRDNMDPLTPTTSTLSPAVAHIAETARGLVARAGNGNGGKEADAGEERREVEKVRSRQRDTVRWVLGTPRRLGLMIDDGRVEDAKRDWEEIQGILRRWRDVAGVEELRDECEKTMSKV</sequence>
<dbReference type="AlphaFoldDB" id="A0A8H6C858"/>
<organism evidence="4 5">
    <name type="scientific">Letharia lupina</name>
    <dbReference type="NCBI Taxonomy" id="560253"/>
    <lineage>
        <taxon>Eukaryota</taxon>
        <taxon>Fungi</taxon>
        <taxon>Dikarya</taxon>
        <taxon>Ascomycota</taxon>
        <taxon>Pezizomycotina</taxon>
        <taxon>Lecanoromycetes</taxon>
        <taxon>OSLEUM clade</taxon>
        <taxon>Lecanoromycetidae</taxon>
        <taxon>Lecanorales</taxon>
        <taxon>Lecanorineae</taxon>
        <taxon>Parmeliaceae</taxon>
        <taxon>Letharia</taxon>
    </lineage>
</organism>
<dbReference type="GeneID" id="59334423"/>
<evidence type="ECO:0000256" key="2">
    <source>
        <dbReference type="RuleBase" id="RU368010"/>
    </source>
</evidence>
<dbReference type="PANTHER" id="PTHR15954">
    <property type="entry name" value="VACUOLAR PROTEIN SORTING-ASSOCIATED PROTEIN 51 HOMOLOG"/>
    <property type="match status" value="1"/>
</dbReference>
<evidence type="ECO:0000313" key="5">
    <source>
        <dbReference type="Proteomes" id="UP000593566"/>
    </source>
</evidence>
<accession>A0A8H6C858</accession>
<keyword evidence="2" id="KW-0653">Protein transport</keyword>
<evidence type="ECO:0000256" key="1">
    <source>
        <dbReference type="ARBA" id="ARBA00006080"/>
    </source>
</evidence>
<evidence type="ECO:0000256" key="3">
    <source>
        <dbReference type="SAM" id="MobiDB-lite"/>
    </source>
</evidence>
<comment type="caution">
    <text evidence="4">The sequence shown here is derived from an EMBL/GenBank/DDBJ whole genome shotgun (WGS) entry which is preliminary data.</text>
</comment>
<evidence type="ECO:0000313" key="4">
    <source>
        <dbReference type="EMBL" id="KAF6218667.1"/>
    </source>
</evidence>
<feature type="compositionally biased region" description="Polar residues" evidence="3">
    <location>
        <begin position="1"/>
        <end position="16"/>
    </location>
</feature>
<comment type="similarity">
    <text evidence="1 2">Belongs to the VPS51 family.</text>
</comment>
<dbReference type="GO" id="GO:0032456">
    <property type="term" value="P:endocytic recycling"/>
    <property type="evidence" value="ECO:0007669"/>
    <property type="project" value="TreeGrafter"/>
</dbReference>
<gene>
    <name evidence="4" type="ORF">HO133_006018</name>
</gene>
<dbReference type="GO" id="GO:0006869">
    <property type="term" value="P:lipid transport"/>
    <property type="evidence" value="ECO:0007669"/>
    <property type="project" value="UniProtKB-UniRule"/>
</dbReference>
<dbReference type="RefSeq" id="XP_037148102.1">
    <property type="nucleotide sequence ID" value="XM_037296921.1"/>
</dbReference>
<feature type="compositionally biased region" description="Basic and acidic residues" evidence="3">
    <location>
        <begin position="170"/>
        <end position="184"/>
    </location>
</feature>
<comment type="subunit">
    <text evidence="2">Component of the Golgi-associated retrograde protein (GARP) complex.</text>
</comment>
<dbReference type="GO" id="GO:0042147">
    <property type="term" value="P:retrograde transport, endosome to Golgi"/>
    <property type="evidence" value="ECO:0007669"/>
    <property type="project" value="UniProtKB-UniRule"/>
</dbReference>
<dbReference type="GO" id="GO:0015031">
    <property type="term" value="P:protein transport"/>
    <property type="evidence" value="ECO:0007669"/>
    <property type="project" value="UniProtKB-UniRule"/>
</dbReference>
<protein>
    <recommendedName>
        <fullName evidence="2">Vacuolar protein sorting-associated protein 51 homolog</fullName>
    </recommendedName>
</protein>
<dbReference type="EMBL" id="JACCJB010000022">
    <property type="protein sequence ID" value="KAF6218667.1"/>
    <property type="molecule type" value="Genomic_DNA"/>
</dbReference>
<keyword evidence="2" id="KW-0333">Golgi apparatus</keyword>
<feature type="compositionally biased region" description="Low complexity" evidence="3">
    <location>
        <begin position="17"/>
        <end position="31"/>
    </location>
</feature>
<keyword evidence="2" id="KW-0445">Lipid transport</keyword>
<keyword evidence="5" id="KW-1185">Reference proteome</keyword>
<dbReference type="GO" id="GO:0016020">
    <property type="term" value="C:membrane"/>
    <property type="evidence" value="ECO:0007669"/>
    <property type="project" value="TreeGrafter"/>
</dbReference>
<comment type="subcellular location">
    <subcellularLocation>
        <location evidence="2">Golgi apparatus</location>
        <location evidence="2">trans-Golgi network</location>
    </subcellularLocation>
</comment>
<comment type="function">
    <text evidence="2">Acts as component of the GARP complex that is involved in retrograde transport from early and late endosomes to the trans-Golgi network (TGN).</text>
</comment>
<dbReference type="GO" id="GO:1990745">
    <property type="term" value="C:EARP complex"/>
    <property type="evidence" value="ECO:0007669"/>
    <property type="project" value="TreeGrafter"/>
</dbReference>
<name>A0A8H6C858_9LECA</name>
<dbReference type="GO" id="GO:0007030">
    <property type="term" value="P:Golgi organization"/>
    <property type="evidence" value="ECO:0007669"/>
    <property type="project" value="UniProtKB-UniRule"/>
</dbReference>
<keyword evidence="2" id="KW-0813">Transport</keyword>